<dbReference type="AlphaFoldDB" id="H8FUD6"/>
<reference evidence="2 3" key="1">
    <citation type="journal article" date="2012" name="J. Bacteriol.">
        <title>Draft Genome Sequence of the Purple Photosynthetic Bacterium Phaeospirillum molischianum DSM120, a Particularly Versatile Bacterium.</title>
        <authorList>
            <person name="Duquesne K."/>
            <person name="Prima V."/>
            <person name="Ji B."/>
            <person name="Rouy Z."/>
            <person name="Medigue C."/>
            <person name="Talla E."/>
            <person name="Sturgis J.N."/>
        </authorList>
    </citation>
    <scope>NUCLEOTIDE SEQUENCE [LARGE SCALE GENOMIC DNA]</scope>
    <source>
        <strain evidence="3">DSM120</strain>
    </source>
</reference>
<dbReference type="EMBL" id="CAHP01000023">
    <property type="protein sequence ID" value="CCG41974.1"/>
    <property type="molecule type" value="Genomic_DNA"/>
</dbReference>
<dbReference type="OrthoDB" id="7366688at2"/>
<evidence type="ECO:0000313" key="2">
    <source>
        <dbReference type="EMBL" id="CCG41974.1"/>
    </source>
</evidence>
<keyword evidence="3" id="KW-1185">Reference proteome</keyword>
<dbReference type="RefSeq" id="WP_002729526.1">
    <property type="nucleotide sequence ID" value="NZ_CAHP01000023.1"/>
</dbReference>
<proteinExistence type="predicted"/>
<comment type="caution">
    <text evidence="2">The sequence shown here is derived from an EMBL/GenBank/DDBJ whole genome shotgun (WGS) entry which is preliminary data.</text>
</comment>
<evidence type="ECO:0000313" key="3">
    <source>
        <dbReference type="Proteomes" id="UP000004169"/>
    </source>
</evidence>
<gene>
    <name evidence="2" type="ORF">PHAMO_30130</name>
</gene>
<feature type="compositionally biased region" description="Basic and acidic residues" evidence="1">
    <location>
        <begin position="27"/>
        <end position="40"/>
    </location>
</feature>
<feature type="compositionally biased region" description="Polar residues" evidence="1">
    <location>
        <begin position="47"/>
        <end position="59"/>
    </location>
</feature>
<organism evidence="2 3">
    <name type="scientific">Magnetospirillum molischianum DSM 120</name>
    <dbReference type="NCBI Taxonomy" id="1150626"/>
    <lineage>
        <taxon>Bacteria</taxon>
        <taxon>Pseudomonadati</taxon>
        <taxon>Pseudomonadota</taxon>
        <taxon>Alphaproteobacteria</taxon>
        <taxon>Rhodospirillales</taxon>
        <taxon>Rhodospirillaceae</taxon>
        <taxon>Magnetospirillum</taxon>
    </lineage>
</organism>
<dbReference type="STRING" id="1150626.PHAMO_30130"/>
<name>H8FUD6_MAGML</name>
<feature type="region of interest" description="Disordered" evidence="1">
    <location>
        <begin position="1"/>
        <end position="68"/>
    </location>
</feature>
<accession>H8FUD6</accession>
<feature type="compositionally biased region" description="Low complexity" evidence="1">
    <location>
        <begin position="1"/>
        <end position="22"/>
    </location>
</feature>
<evidence type="ECO:0000256" key="1">
    <source>
        <dbReference type="SAM" id="MobiDB-lite"/>
    </source>
</evidence>
<sequence>MGGFFAPSSPSIPAPVVVASPATTTDDEAKTRQETIDRNRRGLYGTIATSDTGLLSSRRQGGKSLLGE</sequence>
<dbReference type="Proteomes" id="UP000004169">
    <property type="component" value="Unassembled WGS sequence"/>
</dbReference>
<protein>
    <submittedName>
        <fullName evidence="2">Uncharacterized protein</fullName>
    </submittedName>
</protein>